<gene>
    <name evidence="1" type="ORF">LEP1GSC060_0216</name>
</gene>
<comment type="caution">
    <text evidence="1">The sequence shown here is derived from an EMBL/GenBank/DDBJ whole genome shotgun (WGS) entry which is preliminary data.</text>
</comment>
<sequence>MQGTGPGSSFQSAKQQKIRFYDSNLIKNLLHCSIFTSIPAEAVEN</sequence>
<keyword evidence="2" id="KW-1185">Reference proteome</keyword>
<name>N1WH81_9LEPT</name>
<reference evidence="1" key="1">
    <citation type="submission" date="2013-03" db="EMBL/GenBank/DDBJ databases">
        <authorList>
            <person name="Harkins D.M."/>
            <person name="Durkin A.S."/>
            <person name="Brinkac L.M."/>
            <person name="Haft D.H."/>
            <person name="Selengut J.D."/>
            <person name="Sanka R."/>
            <person name="DePew J."/>
            <person name="Purushe J."/>
            <person name="Hartskeerl R.A."/>
            <person name="Ahmed A."/>
            <person name="van der Linden H."/>
            <person name="Goris M.G.A."/>
            <person name="Vinetz J.M."/>
            <person name="Sutton G.G."/>
            <person name="Nierman W.C."/>
            <person name="Fouts D.E."/>
        </authorList>
    </citation>
    <scope>NUCLEOTIDE SEQUENCE [LARGE SCALE GENOMIC DNA]</scope>
    <source>
        <strain evidence="1">ICFT</strain>
    </source>
</reference>
<proteinExistence type="predicted"/>
<evidence type="ECO:0000313" key="1">
    <source>
        <dbReference type="EMBL" id="EMY76459.1"/>
    </source>
</evidence>
<accession>N1WH81</accession>
<evidence type="ECO:0000313" key="2">
    <source>
        <dbReference type="Proteomes" id="UP000012313"/>
    </source>
</evidence>
<dbReference type="AlphaFoldDB" id="N1WH81"/>
<dbReference type="EMBL" id="AOHC02000050">
    <property type="protein sequence ID" value="EMY76459.1"/>
    <property type="molecule type" value="Genomic_DNA"/>
</dbReference>
<organism evidence="1 2">
    <name type="scientific">Leptospira weilii serovar Ranarum str. ICFT</name>
    <dbReference type="NCBI Taxonomy" id="1218598"/>
    <lineage>
        <taxon>Bacteria</taxon>
        <taxon>Pseudomonadati</taxon>
        <taxon>Spirochaetota</taxon>
        <taxon>Spirochaetia</taxon>
        <taxon>Leptospirales</taxon>
        <taxon>Leptospiraceae</taxon>
        <taxon>Leptospira</taxon>
    </lineage>
</organism>
<dbReference type="Proteomes" id="UP000012313">
    <property type="component" value="Unassembled WGS sequence"/>
</dbReference>
<protein>
    <submittedName>
        <fullName evidence="1">Uncharacterized protein</fullName>
    </submittedName>
</protein>